<keyword evidence="5 7" id="KW-0472">Membrane</keyword>
<keyword evidence="4 7" id="KW-1133">Transmembrane helix</keyword>
<sequence length="557" mass="61024">MTESERLLDESNYIVGRLDVPDVSVIGVYFAVLFAVGIYSSCVNRGSVTGYFLAGRSMHWIPVGFSLFASNIGSGHFIGLAGSAAATGIGVGMFELNAIFVLIILGWIFAPVYISARVYTMPEYLYKRFGGQRIRIYLSTLTLLLYVATKISAVLMVAGALYLAITSFQATGGYEELLKSFLDSVSNSTRVYRGNVYHAAIEPNSSLVPDLFAPNHTIKGDFSGCSLPSSDALNLIKAIDDPDLPWPGVIFGITILGIWYWCSDQVIVQRLLSAKNITHAKAGVLLAAAIKLLPLYLLVFPGMAARVLFPDDVACNIPEKCREICSKPLGCSDIAYPKLVLHLMPSGARGLMLSVMLSSLVSSLTSVFNSASVLFTMDIWKSVRPKAGDNEIMVIGRLSVLVLVLISIAWIPIVKSSEELFHYIQRISALLSAPVAAVYILAIFWKRATETGAFYTLISGFFIASIRFFIEVAYPPVPCGHDQFIPQVLTQMHYLHFAILLFTISLLINWMVSINTQPLPEQNVSCPSTVQTVCRLTKNCFGIGTFPTEGTWIRAQR</sequence>
<evidence type="ECO:0000256" key="3">
    <source>
        <dbReference type="ARBA" id="ARBA00022692"/>
    </source>
</evidence>
<dbReference type="PANTHER" id="PTHR11819:SF195">
    <property type="entry name" value="SODIUM_GLUCOSE COTRANSPORTER 4"/>
    <property type="match status" value="1"/>
</dbReference>
<evidence type="ECO:0000256" key="1">
    <source>
        <dbReference type="ARBA" id="ARBA00004141"/>
    </source>
</evidence>
<protein>
    <submittedName>
        <fullName evidence="8">Uncharacterized protein</fullName>
    </submittedName>
</protein>
<comment type="similarity">
    <text evidence="2 6">Belongs to the sodium:solute symporter (SSF) (TC 2.A.21) family.</text>
</comment>
<proteinExistence type="inferred from homology"/>
<feature type="transmembrane region" description="Helical" evidence="7">
    <location>
        <begin position="136"/>
        <end position="165"/>
    </location>
</feature>
<feature type="transmembrane region" description="Helical" evidence="7">
    <location>
        <begin position="392"/>
        <end position="411"/>
    </location>
</feature>
<keyword evidence="3 7" id="KW-0812">Transmembrane</keyword>
<organism evidence="8 9">
    <name type="scientific">Cichlidogyrus casuarinus</name>
    <dbReference type="NCBI Taxonomy" id="1844966"/>
    <lineage>
        <taxon>Eukaryota</taxon>
        <taxon>Metazoa</taxon>
        <taxon>Spiralia</taxon>
        <taxon>Lophotrochozoa</taxon>
        <taxon>Platyhelminthes</taxon>
        <taxon>Monogenea</taxon>
        <taxon>Monopisthocotylea</taxon>
        <taxon>Dactylogyridea</taxon>
        <taxon>Ancyrocephalidae</taxon>
        <taxon>Cichlidogyrus</taxon>
    </lineage>
</organism>
<keyword evidence="9" id="KW-1185">Reference proteome</keyword>
<accession>A0ABD2Q8E5</accession>
<dbReference type="InterPro" id="IPR001734">
    <property type="entry name" value="Na/solute_symporter"/>
</dbReference>
<dbReference type="NCBIfam" id="TIGR00813">
    <property type="entry name" value="sss"/>
    <property type="match status" value="1"/>
</dbReference>
<comment type="subcellular location">
    <subcellularLocation>
        <location evidence="1">Membrane</location>
        <topology evidence="1">Multi-pass membrane protein</topology>
    </subcellularLocation>
</comment>
<dbReference type="EMBL" id="JBJKFK010000654">
    <property type="protein sequence ID" value="KAL3315841.1"/>
    <property type="molecule type" value="Genomic_DNA"/>
</dbReference>
<dbReference type="Proteomes" id="UP001626550">
    <property type="component" value="Unassembled WGS sequence"/>
</dbReference>
<dbReference type="AlphaFoldDB" id="A0ABD2Q8E5"/>
<dbReference type="Gene3D" id="1.20.1730.10">
    <property type="entry name" value="Sodium/glucose cotransporter"/>
    <property type="match status" value="2"/>
</dbReference>
<evidence type="ECO:0000256" key="4">
    <source>
        <dbReference type="ARBA" id="ARBA00022989"/>
    </source>
</evidence>
<feature type="transmembrane region" description="Helical" evidence="7">
    <location>
        <begin position="20"/>
        <end position="39"/>
    </location>
</feature>
<evidence type="ECO:0000256" key="7">
    <source>
        <dbReference type="SAM" id="Phobius"/>
    </source>
</evidence>
<evidence type="ECO:0000313" key="8">
    <source>
        <dbReference type="EMBL" id="KAL3315841.1"/>
    </source>
</evidence>
<feature type="transmembrane region" description="Helical" evidence="7">
    <location>
        <begin position="423"/>
        <end position="445"/>
    </location>
</feature>
<gene>
    <name evidence="8" type="ORF">Ciccas_005526</name>
</gene>
<dbReference type="PANTHER" id="PTHR11819">
    <property type="entry name" value="SOLUTE CARRIER FAMILY 5"/>
    <property type="match status" value="1"/>
</dbReference>
<feature type="transmembrane region" description="Helical" evidence="7">
    <location>
        <begin position="283"/>
        <end position="304"/>
    </location>
</feature>
<feature type="transmembrane region" description="Helical" evidence="7">
    <location>
        <begin position="452"/>
        <end position="474"/>
    </location>
</feature>
<reference evidence="8 9" key="1">
    <citation type="submission" date="2024-11" db="EMBL/GenBank/DDBJ databases">
        <title>Adaptive evolution of stress response genes in parasites aligns with host niche diversity.</title>
        <authorList>
            <person name="Hahn C."/>
            <person name="Resl P."/>
        </authorList>
    </citation>
    <scope>NUCLEOTIDE SEQUENCE [LARGE SCALE GENOMIC DNA]</scope>
    <source>
        <strain evidence="8">EGGRZ-B1_66</strain>
        <tissue evidence="8">Body</tissue>
    </source>
</reference>
<feature type="transmembrane region" description="Helical" evidence="7">
    <location>
        <begin position="244"/>
        <end position="262"/>
    </location>
</feature>
<evidence type="ECO:0000256" key="6">
    <source>
        <dbReference type="RuleBase" id="RU362091"/>
    </source>
</evidence>
<feature type="transmembrane region" description="Helical" evidence="7">
    <location>
        <begin position="60"/>
        <end position="86"/>
    </location>
</feature>
<dbReference type="InterPro" id="IPR038377">
    <property type="entry name" value="Na/Glc_symporter_sf"/>
</dbReference>
<dbReference type="Pfam" id="PF00474">
    <property type="entry name" value="SSF"/>
    <property type="match status" value="1"/>
</dbReference>
<evidence type="ECO:0000256" key="5">
    <source>
        <dbReference type="ARBA" id="ARBA00023136"/>
    </source>
</evidence>
<dbReference type="PROSITE" id="PS50283">
    <property type="entry name" value="NA_SOLUT_SYMP_3"/>
    <property type="match status" value="1"/>
</dbReference>
<comment type="caution">
    <text evidence="8">The sequence shown here is derived from an EMBL/GenBank/DDBJ whole genome shotgun (WGS) entry which is preliminary data.</text>
</comment>
<name>A0ABD2Q8E5_9PLAT</name>
<evidence type="ECO:0000256" key="2">
    <source>
        <dbReference type="ARBA" id="ARBA00006434"/>
    </source>
</evidence>
<feature type="transmembrane region" description="Helical" evidence="7">
    <location>
        <begin position="494"/>
        <end position="512"/>
    </location>
</feature>
<feature type="transmembrane region" description="Helical" evidence="7">
    <location>
        <begin position="351"/>
        <end position="380"/>
    </location>
</feature>
<dbReference type="GO" id="GO:0016020">
    <property type="term" value="C:membrane"/>
    <property type="evidence" value="ECO:0007669"/>
    <property type="project" value="UniProtKB-SubCell"/>
</dbReference>
<feature type="transmembrane region" description="Helical" evidence="7">
    <location>
        <begin position="98"/>
        <end position="116"/>
    </location>
</feature>
<evidence type="ECO:0000313" key="9">
    <source>
        <dbReference type="Proteomes" id="UP001626550"/>
    </source>
</evidence>